<name>A0ABY0FJP6_9BACT</name>
<reference evidence="2 3" key="2">
    <citation type="journal article" date="2020" name="Cell Rep.">
        <title>Acquisition and Adaptation of Ultra-small Parasitic Reduced Genome Bacteria to Mammalian Hosts.</title>
        <authorList>
            <person name="McLean J.S."/>
            <person name="Bor B."/>
            <person name="Kerns K.A."/>
            <person name="Liu Q."/>
            <person name="To T.T."/>
            <person name="Solden L."/>
            <person name="Hendrickson E.L."/>
            <person name="Wrighton K."/>
            <person name="Shi W."/>
            <person name="He X."/>
        </authorList>
    </citation>
    <scope>NUCLEOTIDE SEQUENCE [LARGE SCALE GENOMIC DNA]</scope>
    <source>
        <strain evidence="2 3">TM7_KMM_G3_1_HOT_351</strain>
    </source>
</reference>
<gene>
    <name evidence="2" type="ORF">G3KMM_00443</name>
</gene>
<feature type="coiled-coil region" evidence="1">
    <location>
        <begin position="40"/>
        <end position="74"/>
    </location>
</feature>
<comment type="caution">
    <text evidence="2">The sequence shown here is derived from an EMBL/GenBank/DDBJ whole genome shotgun (WGS) entry which is preliminary data.</text>
</comment>
<dbReference type="Gene3D" id="1.10.287.1040">
    <property type="entry name" value="Exonuclease VII, small subunit"/>
    <property type="match status" value="1"/>
</dbReference>
<organism evidence="2 3">
    <name type="scientific">Candidatus Nanosyncoccus nanoralicus</name>
    <dbReference type="NCBI Taxonomy" id="2171996"/>
    <lineage>
        <taxon>Bacteria</taxon>
        <taxon>Candidatus Saccharimonadota</taxon>
        <taxon>Candidatus Nanosyncoccalia</taxon>
        <taxon>Candidatus Nanosyncoccales</taxon>
        <taxon>Candidatus Nanosyncoccaceae</taxon>
        <taxon>Candidatus Nanosyncoccus</taxon>
    </lineage>
</organism>
<evidence type="ECO:0000313" key="2">
    <source>
        <dbReference type="EMBL" id="RYC73365.1"/>
    </source>
</evidence>
<dbReference type="SUPFAM" id="SSF116842">
    <property type="entry name" value="XseB-like"/>
    <property type="match status" value="1"/>
</dbReference>
<keyword evidence="3" id="KW-1185">Reference proteome</keyword>
<dbReference type="InterPro" id="IPR037004">
    <property type="entry name" value="Exonuc_VII_ssu_sf"/>
</dbReference>
<evidence type="ECO:0000313" key="3">
    <source>
        <dbReference type="Proteomes" id="UP001191004"/>
    </source>
</evidence>
<accession>A0ABY0FJP6</accession>
<proteinExistence type="predicted"/>
<dbReference type="RefSeq" id="WP_129605009.1">
    <property type="nucleotide sequence ID" value="NZ_PRLL01000016.1"/>
</dbReference>
<dbReference type="EMBL" id="PRLL01000016">
    <property type="protein sequence ID" value="RYC73365.1"/>
    <property type="molecule type" value="Genomic_DNA"/>
</dbReference>
<sequence length="78" mass="9114">MAESTSPKKTKTKTTVLSINQRLEQLDQQIEWFYGDEFSLEEASQKYQEVALSAKEIEKSLNEIKNQIEVIDRDFSKE</sequence>
<evidence type="ECO:0000256" key="1">
    <source>
        <dbReference type="SAM" id="Coils"/>
    </source>
</evidence>
<protein>
    <submittedName>
        <fullName evidence="2">Uncharacterized protein</fullName>
    </submittedName>
</protein>
<reference evidence="2 3" key="1">
    <citation type="journal article" date="2018" name="bioRxiv">
        <title>Evidence of independent acquisition and adaption of ultra-small bacteria to human hosts across the highly diverse yet reduced genomes of the phylum Saccharibacteria.</title>
        <authorList>
            <person name="McLean J.S."/>
            <person name="Bor B."/>
            <person name="To T.T."/>
            <person name="Liu Q."/>
            <person name="Kearns K.A."/>
            <person name="Solden L.M."/>
            <person name="Wrighton K.C."/>
            <person name="He X."/>
            <person name="Shi W."/>
        </authorList>
    </citation>
    <scope>NUCLEOTIDE SEQUENCE [LARGE SCALE GENOMIC DNA]</scope>
    <source>
        <strain evidence="2 3">TM7_KMM_G3_1_HOT_351</strain>
    </source>
</reference>
<keyword evidence="1" id="KW-0175">Coiled coil</keyword>
<dbReference type="Proteomes" id="UP001191004">
    <property type="component" value="Unassembled WGS sequence"/>
</dbReference>